<protein>
    <submittedName>
        <fullName evidence="2">Uncharacterized protein</fullName>
    </submittedName>
</protein>
<organism evidence="2 3">
    <name type="scientific">Candidatus Adlerbacteria bacterium RIFCSPHIGHO2_02_FULL_52_17</name>
    <dbReference type="NCBI Taxonomy" id="1797240"/>
    <lineage>
        <taxon>Bacteria</taxon>
        <taxon>Candidatus Adleribacteriota</taxon>
    </lineage>
</organism>
<name>A0A1F4XQ54_9BACT</name>
<comment type="caution">
    <text evidence="2">The sequence shown here is derived from an EMBL/GenBank/DDBJ whole genome shotgun (WGS) entry which is preliminary data.</text>
</comment>
<dbReference type="Proteomes" id="UP000177564">
    <property type="component" value="Unassembled WGS sequence"/>
</dbReference>
<keyword evidence="1" id="KW-0472">Membrane</keyword>
<gene>
    <name evidence="2" type="ORF">A3D68_01495</name>
</gene>
<feature type="transmembrane region" description="Helical" evidence="1">
    <location>
        <begin position="53"/>
        <end position="76"/>
    </location>
</feature>
<sequence>MDAFLTMVVSDPLADIQILLSVAGAVGFIIFAWGFAGYILAHEDDEHEQHASVRMITGLVWMVVLFVLWEVIRYVVSLY</sequence>
<keyword evidence="1" id="KW-0812">Transmembrane</keyword>
<accession>A0A1F4XQ54</accession>
<reference evidence="2 3" key="1">
    <citation type="journal article" date="2016" name="Nat. Commun.">
        <title>Thousands of microbial genomes shed light on interconnected biogeochemical processes in an aquifer system.</title>
        <authorList>
            <person name="Anantharaman K."/>
            <person name="Brown C.T."/>
            <person name="Hug L.A."/>
            <person name="Sharon I."/>
            <person name="Castelle C.J."/>
            <person name="Probst A.J."/>
            <person name="Thomas B.C."/>
            <person name="Singh A."/>
            <person name="Wilkins M.J."/>
            <person name="Karaoz U."/>
            <person name="Brodie E.L."/>
            <person name="Williams K.H."/>
            <person name="Hubbard S.S."/>
            <person name="Banfield J.F."/>
        </authorList>
    </citation>
    <scope>NUCLEOTIDE SEQUENCE [LARGE SCALE GENOMIC DNA]</scope>
</reference>
<keyword evidence="1" id="KW-1133">Transmembrane helix</keyword>
<evidence type="ECO:0000256" key="1">
    <source>
        <dbReference type="SAM" id="Phobius"/>
    </source>
</evidence>
<dbReference type="EMBL" id="MEWU01000008">
    <property type="protein sequence ID" value="OGC83862.1"/>
    <property type="molecule type" value="Genomic_DNA"/>
</dbReference>
<evidence type="ECO:0000313" key="2">
    <source>
        <dbReference type="EMBL" id="OGC83862.1"/>
    </source>
</evidence>
<feature type="transmembrane region" description="Helical" evidence="1">
    <location>
        <begin position="16"/>
        <end position="41"/>
    </location>
</feature>
<dbReference type="STRING" id="1797240.A3D68_01495"/>
<evidence type="ECO:0000313" key="3">
    <source>
        <dbReference type="Proteomes" id="UP000177564"/>
    </source>
</evidence>
<proteinExistence type="predicted"/>
<dbReference type="AlphaFoldDB" id="A0A1F4XQ54"/>